<dbReference type="EMBL" id="CP115611">
    <property type="protein sequence ID" value="WBW70584.1"/>
    <property type="molecule type" value="Genomic_DNA"/>
</dbReference>
<evidence type="ECO:0000313" key="2">
    <source>
        <dbReference type="Proteomes" id="UP001212411"/>
    </source>
</evidence>
<dbReference type="RefSeq" id="XP_056034827.1">
    <property type="nucleotide sequence ID" value="XM_056180070.1"/>
</dbReference>
<dbReference type="GeneID" id="80874759"/>
<name>A0AAE9W6S0_9SCHI</name>
<dbReference type="Proteomes" id="UP001212411">
    <property type="component" value="Chromosome 1"/>
</dbReference>
<evidence type="ECO:0000313" key="1">
    <source>
        <dbReference type="EMBL" id="WBW70584.1"/>
    </source>
</evidence>
<accession>A0AAE9W6S0</accession>
<keyword evidence="2" id="KW-1185">Reference proteome</keyword>
<dbReference type="AlphaFoldDB" id="A0AAE9W6S0"/>
<sequence>MSNLIPIDQAKAIDFAFDTTFRKTRLISNLDLFNSALDNLFKKPLESVSLPDLDVSETQVIIVRNRPFGIRDRHSHSINLDRMRANSWTHIKHSTPTLQGRVFLRRNLRRVQNSL</sequence>
<dbReference type="KEGG" id="som:SOMG_01277"/>
<proteinExistence type="predicted"/>
<reference evidence="1 2" key="1">
    <citation type="journal article" date="2023" name="G3 (Bethesda)">
        <title>A high-quality reference genome for the fission yeast Schizosaccharomyces osmophilus.</title>
        <authorList>
            <person name="Jia G.S."/>
            <person name="Zhang W.C."/>
            <person name="Liang Y."/>
            <person name="Liu X.H."/>
            <person name="Rhind N."/>
            <person name="Pidoux A."/>
            <person name="Brysch-Herzberg M."/>
            <person name="Du L.L."/>
        </authorList>
    </citation>
    <scope>NUCLEOTIDE SEQUENCE [LARGE SCALE GENOMIC DNA]</scope>
    <source>
        <strain evidence="1 2">CBS 15793</strain>
    </source>
</reference>
<protein>
    <submittedName>
        <fullName evidence="1">Kinetochore protein Mis19/Eic1</fullName>
    </submittedName>
</protein>
<organism evidence="1 2">
    <name type="scientific">Schizosaccharomyces osmophilus</name>
    <dbReference type="NCBI Taxonomy" id="2545709"/>
    <lineage>
        <taxon>Eukaryota</taxon>
        <taxon>Fungi</taxon>
        <taxon>Dikarya</taxon>
        <taxon>Ascomycota</taxon>
        <taxon>Taphrinomycotina</taxon>
        <taxon>Schizosaccharomycetes</taxon>
        <taxon>Schizosaccharomycetales</taxon>
        <taxon>Schizosaccharomycetaceae</taxon>
        <taxon>Schizosaccharomyces</taxon>
    </lineage>
</organism>
<gene>
    <name evidence="1" type="primary">mis19</name>
    <name evidence="1" type="ORF">SOMG_01277</name>
</gene>